<evidence type="ECO:0000313" key="3">
    <source>
        <dbReference type="Proteomes" id="UP001278188"/>
    </source>
</evidence>
<dbReference type="RefSeq" id="WP_317083300.1">
    <property type="nucleotide sequence ID" value="NZ_JASVDY010000002.1"/>
</dbReference>
<keyword evidence="2" id="KW-0238">DNA-binding</keyword>
<dbReference type="InterPro" id="IPR005569">
    <property type="entry name" value="Arc_DNA-bd_dom"/>
</dbReference>
<dbReference type="SUPFAM" id="SSF47598">
    <property type="entry name" value="Ribbon-helix-helix"/>
    <property type="match status" value="1"/>
</dbReference>
<gene>
    <name evidence="2" type="ORF">QR674_07880</name>
</gene>
<dbReference type="Pfam" id="PF03869">
    <property type="entry name" value="Arc"/>
    <property type="match status" value="1"/>
</dbReference>
<organism evidence="2 3">
    <name type="scientific">Acinetobacter chinensis</name>
    <dbReference type="NCBI Taxonomy" id="2004650"/>
    <lineage>
        <taxon>Bacteria</taxon>
        <taxon>Pseudomonadati</taxon>
        <taxon>Pseudomonadota</taxon>
        <taxon>Gammaproteobacteria</taxon>
        <taxon>Moraxellales</taxon>
        <taxon>Moraxellaceae</taxon>
        <taxon>Acinetobacter</taxon>
    </lineage>
</organism>
<dbReference type="Proteomes" id="UP001278188">
    <property type="component" value="Unassembled WGS sequence"/>
</dbReference>
<proteinExistence type="predicted"/>
<dbReference type="Gene3D" id="1.10.1220.10">
    <property type="entry name" value="Met repressor-like"/>
    <property type="match status" value="1"/>
</dbReference>
<sequence>MARTDPQINLRVPAELKKKLEILAIENSRSLNAEVVTRLENSIESGFDSARIPTEELMMELSNRFKGFSLVMMENKDIKKAP</sequence>
<comment type="caution">
    <text evidence="2">The sequence shown here is derived from an EMBL/GenBank/DDBJ whole genome shotgun (WGS) entry which is preliminary data.</text>
</comment>
<accession>A0ABU3WER1</accession>
<name>A0ABU3WER1_9GAMM</name>
<dbReference type="EMBL" id="JASVDY010000002">
    <property type="protein sequence ID" value="MDV2468901.1"/>
    <property type="molecule type" value="Genomic_DNA"/>
</dbReference>
<keyword evidence="3" id="KW-1185">Reference proteome</keyword>
<evidence type="ECO:0000259" key="1">
    <source>
        <dbReference type="Pfam" id="PF03869"/>
    </source>
</evidence>
<dbReference type="GO" id="GO:0003677">
    <property type="term" value="F:DNA binding"/>
    <property type="evidence" value="ECO:0007669"/>
    <property type="project" value="UniProtKB-KW"/>
</dbReference>
<feature type="domain" description="Arc-like DNA binding" evidence="1">
    <location>
        <begin position="2"/>
        <end position="43"/>
    </location>
</feature>
<protein>
    <submittedName>
        <fullName evidence="2">Arc family DNA-binding protein</fullName>
    </submittedName>
</protein>
<evidence type="ECO:0000313" key="2">
    <source>
        <dbReference type="EMBL" id="MDV2468901.1"/>
    </source>
</evidence>
<dbReference type="InterPro" id="IPR013321">
    <property type="entry name" value="Arc_rbn_hlx_hlx"/>
</dbReference>
<dbReference type="InterPro" id="IPR010985">
    <property type="entry name" value="Ribbon_hlx_hlx"/>
</dbReference>
<reference evidence="2 3" key="1">
    <citation type="submission" date="2023-06" db="EMBL/GenBank/DDBJ databases">
        <title>Genomic Analysis of Acinetobacter Strains Recovered from South Australian Aquatic Samples provides Insights into the Circulation of Antibiotic Resistance determinants in the Environment.</title>
        <authorList>
            <person name="Tobin L."/>
            <person name="Jarocki V.M."/>
            <person name="Kenyon J."/>
            <person name="Drigo B."/>
            <person name="Donner E."/>
            <person name="Djordjevic S.P."/>
            <person name="Hamidian M."/>
        </authorList>
    </citation>
    <scope>NUCLEOTIDE SEQUENCE [LARGE SCALE GENOMIC DNA]</scope>
    <source>
        <strain evidence="2 3">SAAc652</strain>
    </source>
</reference>